<reference evidence="1 2" key="1">
    <citation type="submission" date="2019-08" db="EMBL/GenBank/DDBJ databases">
        <title>Genome of Aequorivita antarctica SW49 (type strain).</title>
        <authorList>
            <person name="Bowman J.P."/>
        </authorList>
    </citation>
    <scope>NUCLEOTIDE SEQUENCE [LARGE SCALE GENOMIC DNA]</scope>
    <source>
        <strain evidence="1 2">SW49</strain>
    </source>
</reference>
<dbReference type="Proteomes" id="UP000321497">
    <property type="component" value="Unassembled WGS sequence"/>
</dbReference>
<name>A0A5C6YZ06_9FLAO</name>
<dbReference type="InterPro" id="IPR019853">
    <property type="entry name" value="GldB-like"/>
</dbReference>
<protein>
    <submittedName>
        <fullName evidence="1">Gliding motility lipoprotein GldB</fullName>
    </submittedName>
</protein>
<evidence type="ECO:0000313" key="2">
    <source>
        <dbReference type="Proteomes" id="UP000321497"/>
    </source>
</evidence>
<comment type="caution">
    <text evidence="1">The sequence shown here is derived from an EMBL/GenBank/DDBJ whole genome shotgun (WGS) entry which is preliminary data.</text>
</comment>
<evidence type="ECO:0000313" key="1">
    <source>
        <dbReference type="EMBL" id="TXD72953.1"/>
    </source>
</evidence>
<dbReference type="EMBL" id="VORT01000006">
    <property type="protein sequence ID" value="TXD72953.1"/>
    <property type="molecule type" value="Genomic_DNA"/>
</dbReference>
<proteinExistence type="predicted"/>
<dbReference type="NCBIfam" id="TIGR03514">
    <property type="entry name" value="GldB_lipo"/>
    <property type="match status" value="1"/>
</dbReference>
<dbReference type="RefSeq" id="WP_111844260.1">
    <property type="nucleotide sequence ID" value="NZ_VORT01000006.1"/>
</dbReference>
<dbReference type="Pfam" id="PF25594">
    <property type="entry name" value="GldB_lipo"/>
    <property type="match status" value="1"/>
</dbReference>
<keyword evidence="1" id="KW-0449">Lipoprotein</keyword>
<sequence length="329" mass="38388">MALTNNNIFSAMKYCVLVLFGVFLLSCNNESKVEKEIEKIPMNVEIIRFDKEFAAATPADLPKLKAEFPAFFPKQYNDSVWVEKLTDTLQDQLESEVLKTYPKEEGLEDLLVPLFQHIKYYFPEFITPMVVTATSDVDYRNKVILANSMLVIGLDNYLGSDHRFYEGIDKYITKEMKPSQISPDVAEIYARQYIRPPAKALFLGQIIYYGKELYLKDLWLPNISDAEKMGYTEAEFQWAEENEEYMWRYFIEKELLYSTDPKLGARFISPAPFSKFYLEIDNESPGMLGRYLGWKIVRAYMENNDTDVQQLMVADADEIFKNSKYKPKK</sequence>
<organism evidence="1 2">
    <name type="scientific">Aequorivita antarctica</name>
    <dbReference type="NCBI Taxonomy" id="153266"/>
    <lineage>
        <taxon>Bacteria</taxon>
        <taxon>Pseudomonadati</taxon>
        <taxon>Bacteroidota</taxon>
        <taxon>Flavobacteriia</taxon>
        <taxon>Flavobacteriales</taxon>
        <taxon>Flavobacteriaceae</taxon>
        <taxon>Aequorivita</taxon>
    </lineage>
</organism>
<gene>
    <name evidence="1" type="primary">gldB</name>
    <name evidence="1" type="ORF">ESU54_09880</name>
</gene>
<dbReference type="OrthoDB" id="976022at2"/>
<keyword evidence="2" id="KW-1185">Reference proteome</keyword>
<accession>A0A5C6YZ06</accession>
<dbReference type="AlphaFoldDB" id="A0A5C6YZ06"/>